<gene>
    <name evidence="7" type="primary">cbiT</name>
    <name evidence="7" type="ordered locus">CA_C1378</name>
</gene>
<evidence type="ECO:0000256" key="1">
    <source>
        <dbReference type="ARBA" id="ARBA00004953"/>
    </source>
</evidence>
<protein>
    <submittedName>
        <fullName evidence="7">Precorrin-6B methylase CbiT</fullName>
    </submittedName>
</protein>
<sequence>MIYIKDEEFIRGDCPMTKEEVRILSIAKLEIEEDDTLLDIGAGTGSISIQMSKCTPKGKVIAIEREEKALKVLEKNKEKFKAHNLYIIKGDASQLNLDESFDGVFIGGSSGNIDKIIKSYALKLKKGGKMVMNFITLDNLYRAIETLKELNFEVECSQIAVSKMRAKSYMMLSNNPIFIVTGKVMEG</sequence>
<dbReference type="CDD" id="cd02440">
    <property type="entry name" value="AdoMet_MTases"/>
    <property type="match status" value="1"/>
</dbReference>
<reference evidence="7 8" key="1">
    <citation type="journal article" date="2001" name="J. Bacteriol.">
        <title>Genome sequence and comparative analysis of the solvent-producing bacterium Clostridium acetobutylicum.</title>
        <authorList>
            <person name="Nolling J."/>
            <person name="Breton G."/>
            <person name="Omelchenko M.V."/>
            <person name="Makarova K.S."/>
            <person name="Zeng Q."/>
            <person name="Gibson R."/>
            <person name="Lee H.M."/>
            <person name="Dubois J."/>
            <person name="Qiu D."/>
            <person name="Hitti J."/>
            <person name="Wolf Y.I."/>
            <person name="Tatusov R.L."/>
            <person name="Sabathe F."/>
            <person name="Doucette-Stamm L."/>
            <person name="Soucaille P."/>
            <person name="Daly M.J."/>
            <person name="Bennett G.N."/>
            <person name="Koonin E.V."/>
            <person name="Smith D.R."/>
        </authorList>
    </citation>
    <scope>NUCLEOTIDE SEQUENCE [LARGE SCALE GENOMIC DNA]</scope>
    <source>
        <strain evidence="8">ATCC 824 / DSM 792 / JCM 1419 / LMG 5710 / VKM B-1787</strain>
    </source>
</reference>
<dbReference type="NCBIfam" id="TIGR02469">
    <property type="entry name" value="CbiT"/>
    <property type="match status" value="1"/>
</dbReference>
<dbReference type="GO" id="GO:0009236">
    <property type="term" value="P:cobalamin biosynthetic process"/>
    <property type="evidence" value="ECO:0007669"/>
    <property type="project" value="UniProtKB-UniPathway"/>
</dbReference>
<dbReference type="GeneID" id="44997883"/>
<keyword evidence="2" id="KW-0169">Cobalamin biosynthesis</keyword>
<organism evidence="7 8">
    <name type="scientific">Clostridium acetobutylicum (strain ATCC 824 / DSM 792 / JCM 1419 / IAM 19013 / LMG 5710 / NBRC 13948 / NRRL B-527 / VKM B-1787 / 2291 / W)</name>
    <dbReference type="NCBI Taxonomy" id="272562"/>
    <lineage>
        <taxon>Bacteria</taxon>
        <taxon>Bacillati</taxon>
        <taxon>Bacillota</taxon>
        <taxon>Clostridia</taxon>
        <taxon>Eubacteriales</taxon>
        <taxon>Clostridiaceae</taxon>
        <taxon>Clostridium</taxon>
    </lineage>
</organism>
<name>Q97JA8_CLOAB</name>
<evidence type="ECO:0000256" key="5">
    <source>
        <dbReference type="ARBA" id="ARBA00022691"/>
    </source>
</evidence>
<dbReference type="PANTHER" id="PTHR43182:SF1">
    <property type="entry name" value="COBALT-PRECORRIN-7 C(5)-METHYLTRANSFERASE"/>
    <property type="match status" value="1"/>
</dbReference>
<dbReference type="UniPathway" id="UPA00148"/>
<dbReference type="STRING" id="272562.CA_C1378"/>
<dbReference type="Gene3D" id="3.40.50.150">
    <property type="entry name" value="Vaccinia Virus protein VP39"/>
    <property type="match status" value="1"/>
</dbReference>
<keyword evidence="3 7" id="KW-0489">Methyltransferase</keyword>
<keyword evidence="5" id="KW-0949">S-adenosyl-L-methionine</keyword>
<evidence type="ECO:0000256" key="4">
    <source>
        <dbReference type="ARBA" id="ARBA00022679"/>
    </source>
</evidence>
<comment type="pathway">
    <text evidence="1">Cofactor biosynthesis; adenosylcobalamin biosynthesis.</text>
</comment>
<accession>Q97JA8</accession>
<keyword evidence="4" id="KW-0808">Transferase</keyword>
<dbReference type="HOGENOM" id="CLU_094143_0_0_9"/>
<evidence type="ECO:0000256" key="2">
    <source>
        <dbReference type="ARBA" id="ARBA00022573"/>
    </source>
</evidence>
<dbReference type="PIR" id="G97069">
    <property type="entry name" value="G97069"/>
</dbReference>
<evidence type="ECO:0000313" key="8">
    <source>
        <dbReference type="Proteomes" id="UP000000814"/>
    </source>
</evidence>
<dbReference type="RefSeq" id="WP_010964687.1">
    <property type="nucleotide sequence ID" value="NC_003030.1"/>
</dbReference>
<dbReference type="PATRIC" id="fig|272562.8.peg.1583"/>
<evidence type="ECO:0000256" key="3">
    <source>
        <dbReference type="ARBA" id="ARBA00022603"/>
    </source>
</evidence>
<dbReference type="Proteomes" id="UP000000814">
    <property type="component" value="Chromosome"/>
</dbReference>
<dbReference type="GO" id="GO:0032259">
    <property type="term" value="P:methylation"/>
    <property type="evidence" value="ECO:0007669"/>
    <property type="project" value="UniProtKB-KW"/>
</dbReference>
<feature type="domain" description="Methyltransferase" evidence="6">
    <location>
        <begin position="32"/>
        <end position="159"/>
    </location>
</feature>
<evidence type="ECO:0000313" key="7">
    <source>
        <dbReference type="EMBL" id="AAK79346.1"/>
    </source>
</evidence>
<dbReference type="EMBL" id="AE001437">
    <property type="protein sequence ID" value="AAK79346.1"/>
    <property type="molecule type" value="Genomic_DNA"/>
</dbReference>
<dbReference type="InterPro" id="IPR050714">
    <property type="entry name" value="Cobalamin_biosynth_MTase"/>
</dbReference>
<proteinExistence type="predicted"/>
<keyword evidence="8" id="KW-1185">Reference proteome</keyword>
<evidence type="ECO:0000259" key="6">
    <source>
        <dbReference type="Pfam" id="PF13847"/>
    </source>
</evidence>
<dbReference type="SUPFAM" id="SSF53335">
    <property type="entry name" value="S-adenosyl-L-methionine-dependent methyltransferases"/>
    <property type="match status" value="1"/>
</dbReference>
<dbReference type="PANTHER" id="PTHR43182">
    <property type="entry name" value="COBALT-PRECORRIN-6B C(15)-METHYLTRANSFERASE (DECARBOXYLATING)"/>
    <property type="match status" value="1"/>
</dbReference>
<dbReference type="InterPro" id="IPR029063">
    <property type="entry name" value="SAM-dependent_MTases_sf"/>
</dbReference>
<dbReference type="InterPro" id="IPR025714">
    <property type="entry name" value="Methyltranfer_dom"/>
</dbReference>
<dbReference type="eggNOG" id="COG2242">
    <property type="taxonomic scope" value="Bacteria"/>
</dbReference>
<dbReference type="GO" id="GO:0008276">
    <property type="term" value="F:protein methyltransferase activity"/>
    <property type="evidence" value="ECO:0007669"/>
    <property type="project" value="InterPro"/>
</dbReference>
<dbReference type="AlphaFoldDB" id="Q97JA8"/>
<dbReference type="InterPro" id="IPR014008">
    <property type="entry name" value="Cbl_synth_MTase_CbiT"/>
</dbReference>
<dbReference type="Pfam" id="PF13847">
    <property type="entry name" value="Methyltransf_31"/>
    <property type="match status" value="1"/>
</dbReference>
<dbReference type="KEGG" id="cac:CA_C1378"/>
<dbReference type="OrthoDB" id="9780707at2"/>